<protein>
    <recommendedName>
        <fullName evidence="2">DUF7982 domain-containing protein</fullName>
    </recommendedName>
</protein>
<feature type="transmembrane region" description="Helical" evidence="1">
    <location>
        <begin position="7"/>
        <end position="27"/>
    </location>
</feature>
<feature type="transmembrane region" description="Helical" evidence="1">
    <location>
        <begin position="33"/>
        <end position="50"/>
    </location>
</feature>
<evidence type="ECO:0000256" key="1">
    <source>
        <dbReference type="SAM" id="Phobius"/>
    </source>
</evidence>
<dbReference type="EMBL" id="AJ248288">
    <property type="protein sequence ID" value="CAB50509.1"/>
    <property type="molecule type" value="Genomic_DNA"/>
</dbReference>
<dbReference type="STRING" id="272844.PAB1054"/>
<proteinExistence type="predicted"/>
<evidence type="ECO:0000259" key="2">
    <source>
        <dbReference type="Pfam" id="PF25939"/>
    </source>
</evidence>
<dbReference type="PhylomeDB" id="Q9UYA3"/>
<name>Q9UYA3_PYRAB</name>
<evidence type="ECO:0000313" key="3">
    <source>
        <dbReference type="EMBL" id="CAB50509.1"/>
    </source>
</evidence>
<evidence type="ECO:0000313" key="4">
    <source>
        <dbReference type="Proteomes" id="UP000000810"/>
    </source>
</evidence>
<organism evidence="3 4">
    <name type="scientific">Pyrococcus abyssi (strain GE5 / Orsay)</name>
    <dbReference type="NCBI Taxonomy" id="272844"/>
    <lineage>
        <taxon>Archaea</taxon>
        <taxon>Methanobacteriati</taxon>
        <taxon>Methanobacteriota</taxon>
        <taxon>Thermococci</taxon>
        <taxon>Thermococcales</taxon>
        <taxon>Thermococcaceae</taxon>
        <taxon>Pyrococcus</taxon>
    </lineage>
</organism>
<keyword evidence="1" id="KW-1133">Transmembrane helix</keyword>
<dbReference type="InterPro" id="IPR058288">
    <property type="entry name" value="DUF7982"/>
</dbReference>
<gene>
    <name evidence="3" type="ORF">PAB1054</name>
</gene>
<dbReference type="AlphaFoldDB" id="Q9UYA3"/>
<dbReference type="KEGG" id="pab:PAB1054"/>
<sequence length="253" mass="27764">MMKMRKEVISGIMLITIGSITGILGMIYGKMNVLNLGLSGIILGGIVLAIKSEDYVKRSSLETIVEALQEETKKIVRDLGLEGNAIYIPPTENLPHGAIFIPLYRDYDIDLARISYDTPFLTEVSSENQMGLIIGSSAVNLLKKFEEHLEGEITSVGEAESASSSVLKALELAESVYIEDVGDSFEVYVEPKNIEFCKRNVKDCRQVACPICASILLALAKGSGELIESESFEIVNKRVRIKAKKLGGAEKWM</sequence>
<keyword evidence="1" id="KW-0472">Membrane</keyword>
<dbReference type="Pfam" id="PF25939">
    <property type="entry name" value="DUF7982"/>
    <property type="match status" value="1"/>
</dbReference>
<accession>Q9UYA3</accession>
<dbReference type="PATRIC" id="fig|272844.11.peg.1712"/>
<keyword evidence="1" id="KW-0812">Transmembrane</keyword>
<feature type="domain" description="DUF7982" evidence="2">
    <location>
        <begin position="11"/>
        <end position="228"/>
    </location>
</feature>
<dbReference type="eggNOG" id="arCOG03442">
    <property type="taxonomic scope" value="Archaea"/>
</dbReference>
<dbReference type="Proteomes" id="UP000000810">
    <property type="component" value="Chromosome"/>
</dbReference>
<keyword evidence="4" id="KW-1185">Reference proteome</keyword>
<dbReference type="HOGENOM" id="CLU_097795_0_0_2"/>
<reference evidence="3 4" key="1">
    <citation type="journal article" date="2003" name="Mol. Microbiol.">
        <title>An integrated analysis of the genome of the hyperthermophilic archaeon Pyrococcus abyssi.</title>
        <authorList>
            <person name="Cohen G."/>
            <person name="Barbe V."/>
            <person name="Flament D."/>
            <person name="Galperin M."/>
            <person name="Heilig R."/>
            <person name="Ripp R."/>
            <person name="Lecompte O."/>
            <person name="Prieur D."/>
            <person name="Poch O."/>
            <person name="Quellerou J."/>
            <person name="Thierry J.C."/>
            <person name="Van der Oost J."/>
            <person name="Weissenbach J."/>
            <person name="Zivanovic Y."/>
            <person name="Forterre P."/>
        </authorList>
    </citation>
    <scope>NUCLEOTIDE SEQUENCE [LARGE SCALE GENOMIC DNA]</scope>
    <source>
        <strain evidence="4">GE5 / Orsay</strain>
    </source>
</reference>
<dbReference type="PIR" id="G75008">
    <property type="entry name" value="G75008"/>
</dbReference>